<dbReference type="InterPro" id="IPR005334">
    <property type="entry name" value="Tctex-1-like"/>
</dbReference>
<dbReference type="EMBL" id="SIDB01000011">
    <property type="protein sequence ID" value="KAI3425839.1"/>
    <property type="molecule type" value="Genomic_DNA"/>
</dbReference>
<name>A0A9D4THJ3_CHLVU</name>
<protein>
    <submittedName>
        <fullName evidence="1">Uncharacterized protein</fullName>
    </submittedName>
</protein>
<evidence type="ECO:0000313" key="1">
    <source>
        <dbReference type="EMBL" id="KAI3425839.1"/>
    </source>
</evidence>
<organism evidence="1 2">
    <name type="scientific">Chlorella vulgaris</name>
    <name type="common">Green alga</name>
    <dbReference type="NCBI Taxonomy" id="3077"/>
    <lineage>
        <taxon>Eukaryota</taxon>
        <taxon>Viridiplantae</taxon>
        <taxon>Chlorophyta</taxon>
        <taxon>core chlorophytes</taxon>
        <taxon>Trebouxiophyceae</taxon>
        <taxon>Chlorellales</taxon>
        <taxon>Chlorellaceae</taxon>
        <taxon>Chlorella clade</taxon>
        <taxon>Chlorella</taxon>
    </lineage>
</organism>
<dbReference type="GO" id="GO:0005737">
    <property type="term" value="C:cytoplasm"/>
    <property type="evidence" value="ECO:0007669"/>
    <property type="project" value="TreeGrafter"/>
</dbReference>
<dbReference type="GO" id="GO:0045505">
    <property type="term" value="F:dynein intermediate chain binding"/>
    <property type="evidence" value="ECO:0007669"/>
    <property type="project" value="TreeGrafter"/>
</dbReference>
<dbReference type="CDD" id="cd21459">
    <property type="entry name" value="DLC-like_TCTEX1D2"/>
    <property type="match status" value="1"/>
</dbReference>
<proteinExistence type="predicted"/>
<gene>
    <name evidence="1" type="ORF">D9Q98_007813</name>
</gene>
<dbReference type="Proteomes" id="UP001055712">
    <property type="component" value="Unassembled WGS sequence"/>
</dbReference>
<accession>A0A9D4THJ3</accession>
<sequence>MALLDDAPKLTIYENTYRTEPEEDAEFRAQKVSALLKGMLKDRLQGQSYDPVRGSQMSKQLADDIRERVKAMGFDRHKLVVHVTIGERKCQTYSCCSRCLWDTATDGFASESFQNETLFCSAQVFALYFE</sequence>
<reference evidence="1" key="1">
    <citation type="journal article" date="2019" name="Plant J.">
        <title>Chlorella vulgaris genome assembly and annotation reveals the molecular basis for metabolic acclimation to high light conditions.</title>
        <authorList>
            <person name="Cecchin M."/>
            <person name="Marcolungo L."/>
            <person name="Rossato M."/>
            <person name="Girolomoni L."/>
            <person name="Cosentino E."/>
            <person name="Cuine S."/>
            <person name="Li-Beisson Y."/>
            <person name="Delledonne M."/>
            <person name="Ballottari M."/>
        </authorList>
    </citation>
    <scope>NUCLEOTIDE SEQUENCE</scope>
    <source>
        <strain evidence="1">211/11P</strain>
    </source>
</reference>
<dbReference type="OrthoDB" id="10260741at2759"/>
<comment type="caution">
    <text evidence="1">The sequence shown here is derived from an EMBL/GenBank/DDBJ whole genome shotgun (WGS) entry which is preliminary data.</text>
</comment>
<evidence type="ECO:0000313" key="2">
    <source>
        <dbReference type="Proteomes" id="UP001055712"/>
    </source>
</evidence>
<dbReference type="InterPro" id="IPR038586">
    <property type="entry name" value="Tctex-1-like_sf"/>
</dbReference>
<dbReference type="PANTHER" id="PTHR21255">
    <property type="entry name" value="T-COMPLEX-ASSOCIATED-TESTIS-EXPRESSED 1/ DYNEIN LIGHT CHAIN"/>
    <property type="match status" value="1"/>
</dbReference>
<dbReference type="GO" id="GO:0005868">
    <property type="term" value="C:cytoplasmic dynein complex"/>
    <property type="evidence" value="ECO:0007669"/>
    <property type="project" value="TreeGrafter"/>
</dbReference>
<dbReference type="AlphaFoldDB" id="A0A9D4THJ3"/>
<dbReference type="GO" id="GO:0007018">
    <property type="term" value="P:microtubule-based movement"/>
    <property type="evidence" value="ECO:0007669"/>
    <property type="project" value="TreeGrafter"/>
</dbReference>
<dbReference type="PANTHER" id="PTHR21255:SF7">
    <property type="entry name" value="DYNEIN LIGHT CHAIN TCTEX-TYPE PROTEIN 2B"/>
    <property type="match status" value="1"/>
</dbReference>
<reference evidence="1" key="2">
    <citation type="submission" date="2020-11" db="EMBL/GenBank/DDBJ databases">
        <authorList>
            <person name="Cecchin M."/>
            <person name="Marcolungo L."/>
            <person name="Rossato M."/>
            <person name="Girolomoni L."/>
            <person name="Cosentino E."/>
            <person name="Cuine S."/>
            <person name="Li-Beisson Y."/>
            <person name="Delledonne M."/>
            <person name="Ballottari M."/>
        </authorList>
    </citation>
    <scope>NUCLEOTIDE SEQUENCE</scope>
    <source>
        <strain evidence="1">211/11P</strain>
        <tissue evidence="1">Whole cell</tissue>
    </source>
</reference>
<keyword evidence="2" id="KW-1185">Reference proteome</keyword>
<dbReference type="Gene3D" id="3.30.1140.40">
    <property type="entry name" value="Tctex-1"/>
    <property type="match status" value="1"/>
</dbReference>
<dbReference type="Pfam" id="PF03645">
    <property type="entry name" value="Tctex-1"/>
    <property type="match status" value="1"/>
</dbReference>